<proteinExistence type="predicted"/>
<organism evidence="1 2">
    <name type="scientific">Rhynchophorus ferrugineus</name>
    <name type="common">Red palm weevil</name>
    <name type="synonym">Curculio ferrugineus</name>
    <dbReference type="NCBI Taxonomy" id="354439"/>
    <lineage>
        <taxon>Eukaryota</taxon>
        <taxon>Metazoa</taxon>
        <taxon>Ecdysozoa</taxon>
        <taxon>Arthropoda</taxon>
        <taxon>Hexapoda</taxon>
        <taxon>Insecta</taxon>
        <taxon>Pterygota</taxon>
        <taxon>Neoptera</taxon>
        <taxon>Endopterygota</taxon>
        <taxon>Coleoptera</taxon>
        <taxon>Polyphaga</taxon>
        <taxon>Cucujiformia</taxon>
        <taxon>Curculionidae</taxon>
        <taxon>Dryophthorinae</taxon>
        <taxon>Rhynchophorus</taxon>
    </lineage>
</organism>
<comment type="caution">
    <text evidence="1">The sequence shown here is derived from an EMBL/GenBank/DDBJ whole genome shotgun (WGS) entry which is preliminary data.</text>
</comment>
<gene>
    <name evidence="1" type="ORF">GWI33_011962</name>
</gene>
<keyword evidence="2" id="KW-1185">Reference proteome</keyword>
<evidence type="ECO:0000313" key="2">
    <source>
        <dbReference type="Proteomes" id="UP000625711"/>
    </source>
</evidence>
<protein>
    <submittedName>
        <fullName evidence="1">Uncharacterized protein</fullName>
    </submittedName>
</protein>
<evidence type="ECO:0000313" key="1">
    <source>
        <dbReference type="EMBL" id="KAF7285111.1"/>
    </source>
</evidence>
<name>A0A834ISB3_RHYFE</name>
<dbReference type="AlphaFoldDB" id="A0A834ISB3"/>
<dbReference type="Proteomes" id="UP000625711">
    <property type="component" value="Unassembled WGS sequence"/>
</dbReference>
<dbReference type="EMBL" id="JAACXV010000061">
    <property type="protein sequence ID" value="KAF7285111.1"/>
    <property type="molecule type" value="Genomic_DNA"/>
</dbReference>
<reference evidence="1" key="1">
    <citation type="submission" date="2020-08" db="EMBL/GenBank/DDBJ databases">
        <title>Genome sequencing and assembly of the red palm weevil Rhynchophorus ferrugineus.</title>
        <authorList>
            <person name="Dias G.B."/>
            <person name="Bergman C.M."/>
            <person name="Manee M."/>
        </authorList>
    </citation>
    <scope>NUCLEOTIDE SEQUENCE</scope>
    <source>
        <strain evidence="1">AA-2017</strain>
        <tissue evidence="1">Whole larva</tissue>
    </source>
</reference>
<accession>A0A834ISB3</accession>
<sequence>MAKLSGSLTGNKAAKTVSVGHPSTLAAVAPVARFGFGPGDSDLRFRKTGQFLVPSSSSRRGLINGPLPMTPMKYVRWGAADNRDFSIKTRVRGIMGSTDERGEGDVAASM</sequence>